<dbReference type="OrthoDB" id="10258062at2759"/>
<dbReference type="Gene3D" id="1.25.40.720">
    <property type="entry name" value="Telomere length regulation protein 2, C-terminal domain"/>
    <property type="match status" value="1"/>
</dbReference>
<dbReference type="GO" id="GO:0051083">
    <property type="term" value="P:'de novo' cotranslational protein folding"/>
    <property type="evidence" value="ECO:0007669"/>
    <property type="project" value="TreeGrafter"/>
</dbReference>
<protein>
    <submittedName>
        <fullName evidence="4">CRE-CLK-2 protein</fullName>
    </submittedName>
</protein>
<dbReference type="InterPro" id="IPR051970">
    <property type="entry name" value="TEL2_Regulation"/>
</dbReference>
<dbReference type="GO" id="GO:0005829">
    <property type="term" value="C:cytosol"/>
    <property type="evidence" value="ECO:0007669"/>
    <property type="project" value="TreeGrafter"/>
</dbReference>
<dbReference type="EMBL" id="DS268487">
    <property type="protein sequence ID" value="EFP10625.1"/>
    <property type="molecule type" value="Genomic_DNA"/>
</dbReference>
<dbReference type="GO" id="GO:0051879">
    <property type="term" value="F:Hsp90 protein binding"/>
    <property type="evidence" value="ECO:0007669"/>
    <property type="project" value="TreeGrafter"/>
</dbReference>
<comment type="similarity">
    <text evidence="1">Belongs to the TEL2 family.</text>
</comment>
<evidence type="ECO:0000256" key="1">
    <source>
        <dbReference type="ARBA" id="ARBA00006133"/>
    </source>
</evidence>
<organism evidence="5">
    <name type="scientific">Caenorhabditis remanei</name>
    <name type="common">Caenorhabditis vulgaris</name>
    <dbReference type="NCBI Taxonomy" id="31234"/>
    <lineage>
        <taxon>Eukaryota</taxon>
        <taxon>Metazoa</taxon>
        <taxon>Ecdysozoa</taxon>
        <taxon>Nematoda</taxon>
        <taxon>Chromadorea</taxon>
        <taxon>Rhabditida</taxon>
        <taxon>Rhabditina</taxon>
        <taxon>Rhabditomorpha</taxon>
        <taxon>Rhabditoidea</taxon>
        <taxon>Rhabditidae</taxon>
        <taxon>Peloderinae</taxon>
        <taxon>Caenorhabditis</taxon>
    </lineage>
</organism>
<dbReference type="AlphaFoldDB" id="E3MWG3"/>
<accession>E3MWG3</accession>
<dbReference type="STRING" id="31234.E3MWG3"/>
<name>E3MWG3_CAERE</name>
<feature type="region of interest" description="Disordered" evidence="2">
    <location>
        <begin position="484"/>
        <end position="520"/>
    </location>
</feature>
<reference evidence="4" key="1">
    <citation type="submission" date="2007-07" db="EMBL/GenBank/DDBJ databases">
        <title>PCAP assembly of the Caenorhabditis remanei genome.</title>
        <authorList>
            <consortium name="The Caenorhabditis remanei Sequencing Consortium"/>
            <person name="Wilson R.K."/>
        </authorList>
    </citation>
    <scope>NUCLEOTIDE SEQUENCE [LARGE SCALE GENOMIC DNA]</scope>
    <source>
        <strain evidence="4">PB4641</strain>
    </source>
</reference>
<dbReference type="InterPro" id="IPR019337">
    <property type="entry name" value="Telomere_length_regulation_dom"/>
</dbReference>
<dbReference type="PANTHER" id="PTHR15830:SF10">
    <property type="entry name" value="TELOMERE LENGTH REGULATION PROTEIN TEL2 HOMOLOG"/>
    <property type="match status" value="1"/>
</dbReference>
<dbReference type="GO" id="GO:0042162">
    <property type="term" value="F:telomeric DNA binding"/>
    <property type="evidence" value="ECO:0007669"/>
    <property type="project" value="TreeGrafter"/>
</dbReference>
<dbReference type="GO" id="GO:0009411">
    <property type="term" value="P:response to UV"/>
    <property type="evidence" value="ECO:0007669"/>
    <property type="project" value="EnsemblMetazoa"/>
</dbReference>
<dbReference type="eggNOG" id="KOG4346">
    <property type="taxonomic scope" value="Eukaryota"/>
</dbReference>
<keyword evidence="5" id="KW-1185">Reference proteome</keyword>
<dbReference type="GeneID" id="9805346"/>
<dbReference type="SUPFAM" id="SSF48371">
    <property type="entry name" value="ARM repeat"/>
    <property type="match status" value="1"/>
</dbReference>
<feature type="region of interest" description="Disordered" evidence="2">
    <location>
        <begin position="444"/>
        <end position="470"/>
    </location>
</feature>
<evidence type="ECO:0000313" key="4">
    <source>
        <dbReference type="EMBL" id="EFP10625.1"/>
    </source>
</evidence>
<dbReference type="PANTHER" id="PTHR15830">
    <property type="entry name" value="TELOMERE LENGTH REGULATION PROTEIN TEL2 FAMILY MEMBER"/>
    <property type="match status" value="1"/>
</dbReference>
<dbReference type="GO" id="GO:0000723">
    <property type="term" value="P:telomere maintenance"/>
    <property type="evidence" value="ECO:0007669"/>
    <property type="project" value="EnsemblMetazoa"/>
</dbReference>
<dbReference type="FunCoup" id="E3MWG3">
    <property type="interactions" value="1057"/>
</dbReference>
<dbReference type="HOGENOM" id="CLU_005579_0_0_1"/>
<dbReference type="CTD" id="9805346"/>
<dbReference type="GO" id="GO:0000077">
    <property type="term" value="P:DNA damage checkpoint signaling"/>
    <property type="evidence" value="ECO:0007669"/>
    <property type="project" value="EnsemblMetazoa"/>
</dbReference>
<feature type="compositionally biased region" description="Acidic residues" evidence="2">
    <location>
        <begin position="509"/>
        <end position="520"/>
    </location>
</feature>
<dbReference type="InterPro" id="IPR038528">
    <property type="entry name" value="TEL2_C_sf"/>
</dbReference>
<dbReference type="Proteomes" id="UP000008281">
    <property type="component" value="Unassembled WGS sequence"/>
</dbReference>
<dbReference type="GO" id="GO:0010165">
    <property type="term" value="P:response to X-ray"/>
    <property type="evidence" value="ECO:0007669"/>
    <property type="project" value="EnsemblMetazoa"/>
</dbReference>
<evidence type="ECO:0000259" key="3">
    <source>
        <dbReference type="Pfam" id="PF10193"/>
    </source>
</evidence>
<sequence>MDLRTRLENATERAVLFQIIKDVVNDPTKYKNVVEAFCVSIDCFSKFLTDKEFFTALIPVLDTQCPMRSIIGFSRSMSFVSSTTHQTSFRDVMTVLQWLKYVVQKSLVSLIVDSLKANDLDDETVQMYREFTNACMYIPDKISNCSVKALTDEHLKYIESIKWEFKTNLVEGIKQASQTAHDKMSAKSIGGPNLKIVAELVSAGRNVDMDGKRSMIEVIMNWVESLEPFDEQWRQIMHRLFQEPTQLGYQVQESLITTVFTTARSDKALQRCIETSHLTGTLKRVVMVKLPFQRILKIRSIRILVNFIHQTSETLAIELLETALKLWSDSSFAAKAPEGQERHLVRMIVHLIYLLTKNEETSRKVAWRDLLLLSMNGVYGRMEMLPLHIQSALFLNETLTKLAFENLPEDIEEAPPVPKTENFSENKMGAAWVEEMKNIRENGLDERKGKPSYKKMVENTENKTSGDEEYVERIGEQEGKFRLFDEGARPPGINILGGYSQREPSAPDGSEEEASDDEEDITNAQRLQQVIILNEPRAAPAPNPHGGVDSDDDEDFPTYSVPETEKKFKKMEVGEEPKHRVEPPAYIVDAFEMLLEKEKYEVFEAAFFNLKSLIDRRAVGFPQIAEKLFVRVIFLQNVFGTKKFDETCDAIAVSCIVQRPEIVPALVRLIISPGQGIRFQQRLLHYIHMAADEMGVLDRRCEEFIMAQENTMSMHFTSSGGPRTAGGSEFANRAEGQPMIPEWQRVIAARVAAKTRRIGTTRQRPEAGVVNRLAKVAKYMFYPLLILPRGEHANLLSTNSDLLAYIVLVASMVYVRSGVNTSIHTMSRELITYVAPYRYSENGKLRVACLAAHLNVMALLPGHILGDIFDMEVRREWMTWCEGIMSAQIGPCVEWDMAHQLLEHLLNHFQEYHPSALLTHSQNFSL</sequence>
<evidence type="ECO:0000313" key="5">
    <source>
        <dbReference type="Proteomes" id="UP000008281"/>
    </source>
</evidence>
<proteinExistence type="inferred from homology"/>
<dbReference type="GO" id="GO:0008340">
    <property type="term" value="P:determination of adult lifespan"/>
    <property type="evidence" value="ECO:0007669"/>
    <property type="project" value="EnsemblMetazoa"/>
</dbReference>
<dbReference type="RefSeq" id="XP_003099483.2">
    <property type="nucleotide sequence ID" value="XM_003099435.2"/>
</dbReference>
<dbReference type="InterPro" id="IPR016024">
    <property type="entry name" value="ARM-type_fold"/>
</dbReference>
<feature type="domain" description="Telomere length regulation protein conserved" evidence="3">
    <location>
        <begin position="584"/>
        <end position="691"/>
    </location>
</feature>
<dbReference type="OMA" id="ASMVYVR"/>
<dbReference type="Pfam" id="PF10193">
    <property type="entry name" value="Telomere_reg-2"/>
    <property type="match status" value="1"/>
</dbReference>
<dbReference type="KEGG" id="crq:GCK72_009007"/>
<dbReference type="InParanoid" id="E3MWG3"/>
<evidence type="ECO:0000256" key="2">
    <source>
        <dbReference type="SAM" id="MobiDB-lite"/>
    </source>
</evidence>
<gene>
    <name evidence="4" type="primary">Cre-clk-2</name>
    <name evidence="4" type="ORF">CRE_01149</name>
</gene>